<dbReference type="InterPro" id="IPR039661">
    <property type="entry name" value="ELP3"/>
</dbReference>
<dbReference type="GO" id="GO:0003824">
    <property type="term" value="F:catalytic activity"/>
    <property type="evidence" value="ECO:0007669"/>
    <property type="project" value="InterPro"/>
</dbReference>
<reference evidence="8 9" key="2">
    <citation type="submission" date="2013-04" db="EMBL/GenBank/DDBJ databases">
        <title>The Genome Sequence of Bilophila wadsworthia 3_1_6.</title>
        <authorList>
            <consortium name="The Broad Institute Genomics Platform"/>
            <person name="Earl A."/>
            <person name="Ward D."/>
            <person name="Feldgarden M."/>
            <person name="Gevers D."/>
            <person name="Sibley C."/>
            <person name="Strauss J."/>
            <person name="Allen-Vercoe E."/>
            <person name="Walker B."/>
            <person name="Young S."/>
            <person name="Zeng Q."/>
            <person name="Gargeya S."/>
            <person name="Fitzgerald M."/>
            <person name="Haas B."/>
            <person name="Abouelleil A."/>
            <person name="Allen A.W."/>
            <person name="Alvarado L."/>
            <person name="Arachchi H.M."/>
            <person name="Berlin A.M."/>
            <person name="Chapman S.B."/>
            <person name="Gainer-Dewar J."/>
            <person name="Goldberg J."/>
            <person name="Griggs A."/>
            <person name="Gujja S."/>
            <person name="Hansen M."/>
            <person name="Howarth C."/>
            <person name="Imamovic A."/>
            <person name="Ireland A."/>
            <person name="Larimer J."/>
            <person name="McCowan C."/>
            <person name="Murphy C."/>
            <person name="Pearson M."/>
            <person name="Poon T.W."/>
            <person name="Priest M."/>
            <person name="Roberts A."/>
            <person name="Saif S."/>
            <person name="Shea T."/>
            <person name="Sisk P."/>
            <person name="Sykes S."/>
            <person name="Wortman J."/>
            <person name="Nusbaum C."/>
            <person name="Birren B."/>
        </authorList>
    </citation>
    <scope>NUCLEOTIDE SEQUENCE [LARGE SCALE GENOMIC DNA]</scope>
    <source>
        <strain evidence="8 9">3_1_6</strain>
    </source>
</reference>
<dbReference type="CDD" id="cd01335">
    <property type="entry name" value="Radical_SAM"/>
    <property type="match status" value="1"/>
</dbReference>
<reference evidence="8 9" key="1">
    <citation type="submission" date="2010-10" db="EMBL/GenBank/DDBJ databases">
        <authorList>
            <consortium name="The Broad Institute Genome Sequencing Platform"/>
            <person name="Ward D."/>
            <person name="Earl A."/>
            <person name="Feldgarden M."/>
            <person name="Young S.K."/>
            <person name="Gargeya S."/>
            <person name="Zeng Q."/>
            <person name="Alvarado L."/>
            <person name="Berlin A."/>
            <person name="Bochicchio J."/>
            <person name="Chapman S.B."/>
            <person name="Chen Z."/>
            <person name="Freedman E."/>
            <person name="Gellesch M."/>
            <person name="Goldberg J."/>
            <person name="Griggs A."/>
            <person name="Gujja S."/>
            <person name="Heilman E."/>
            <person name="Heiman D."/>
            <person name="Howarth C."/>
            <person name="Mehta T."/>
            <person name="Neiman D."/>
            <person name="Pearson M."/>
            <person name="Roberts A."/>
            <person name="Saif S."/>
            <person name="Shea T."/>
            <person name="Shenoy N."/>
            <person name="Sisk P."/>
            <person name="Stolte C."/>
            <person name="Sykes S."/>
            <person name="White J."/>
            <person name="Yandava C."/>
            <person name="Allen-Vercoe E."/>
            <person name="Sibley C."/>
            <person name="Ambrose C.E."/>
            <person name="Strauss J."/>
            <person name="Daigneault M."/>
            <person name="Haas B."/>
            <person name="Nusbaum C."/>
            <person name="Birren B."/>
        </authorList>
    </citation>
    <scope>NUCLEOTIDE SEQUENCE [LARGE SCALE GENOMIC DNA]</scope>
    <source>
        <strain evidence="8 9">3_1_6</strain>
    </source>
</reference>
<dbReference type="GO" id="GO:0051539">
    <property type="term" value="F:4 iron, 4 sulfur cluster binding"/>
    <property type="evidence" value="ECO:0007669"/>
    <property type="project" value="UniProtKB-KW"/>
</dbReference>
<dbReference type="InterPro" id="IPR006638">
    <property type="entry name" value="Elp3/MiaA/NifB-like_rSAM"/>
</dbReference>
<evidence type="ECO:0000256" key="4">
    <source>
        <dbReference type="ARBA" id="ARBA00022723"/>
    </source>
</evidence>
<gene>
    <name evidence="8" type="ORF">HMPREF0179_01530</name>
</gene>
<keyword evidence="3" id="KW-0949">S-adenosyl-L-methionine</keyword>
<dbReference type="Pfam" id="PF16199">
    <property type="entry name" value="Radical_SAM_C"/>
    <property type="match status" value="1"/>
</dbReference>
<dbReference type="eggNOG" id="COG1243">
    <property type="taxonomic scope" value="Bacteria"/>
</dbReference>
<evidence type="ECO:0000256" key="6">
    <source>
        <dbReference type="ARBA" id="ARBA00023014"/>
    </source>
</evidence>
<dbReference type="GO" id="GO:0002926">
    <property type="term" value="P:tRNA wobble base 5-methoxycarbonylmethyl-2-thiouridinylation"/>
    <property type="evidence" value="ECO:0007669"/>
    <property type="project" value="TreeGrafter"/>
</dbReference>
<evidence type="ECO:0000256" key="5">
    <source>
        <dbReference type="ARBA" id="ARBA00023004"/>
    </source>
</evidence>
<evidence type="ECO:0000256" key="1">
    <source>
        <dbReference type="ARBA" id="ARBA00001966"/>
    </source>
</evidence>
<dbReference type="Proteomes" id="UP000006034">
    <property type="component" value="Unassembled WGS sequence"/>
</dbReference>
<keyword evidence="6" id="KW-0411">Iron-sulfur</keyword>
<comment type="cofactor">
    <cofactor evidence="1">
        <name>[4Fe-4S] cluster</name>
        <dbReference type="ChEBI" id="CHEBI:49883"/>
    </cofactor>
</comment>
<protein>
    <recommendedName>
        <fullName evidence="7">Radical SAM core domain-containing protein</fullName>
    </recommendedName>
</protein>
<dbReference type="EMBL" id="ADCP02000001">
    <property type="protein sequence ID" value="EFV44629.2"/>
    <property type="molecule type" value="Genomic_DNA"/>
</dbReference>
<dbReference type="Pfam" id="PF04055">
    <property type="entry name" value="Radical_SAM"/>
    <property type="match status" value="1"/>
</dbReference>
<evidence type="ECO:0000313" key="9">
    <source>
        <dbReference type="Proteomes" id="UP000006034"/>
    </source>
</evidence>
<keyword evidence="9" id="KW-1185">Reference proteome</keyword>
<evidence type="ECO:0000259" key="7">
    <source>
        <dbReference type="PROSITE" id="PS51918"/>
    </source>
</evidence>
<proteinExistence type="predicted"/>
<dbReference type="Gene3D" id="3.30.750.200">
    <property type="match status" value="1"/>
</dbReference>
<dbReference type="PANTHER" id="PTHR11135">
    <property type="entry name" value="HISTONE ACETYLTRANSFERASE-RELATED"/>
    <property type="match status" value="1"/>
</dbReference>
<organism evidence="8 9">
    <name type="scientific">Bilophila wadsworthia (strain 3_1_6)</name>
    <dbReference type="NCBI Taxonomy" id="563192"/>
    <lineage>
        <taxon>Bacteria</taxon>
        <taxon>Pseudomonadati</taxon>
        <taxon>Thermodesulfobacteriota</taxon>
        <taxon>Desulfovibrionia</taxon>
        <taxon>Desulfovibrionales</taxon>
        <taxon>Desulfovibrionaceae</taxon>
        <taxon>Bilophila</taxon>
    </lineage>
</organism>
<name>E5Y5R7_BILW3</name>
<dbReference type="InterPro" id="IPR007197">
    <property type="entry name" value="rSAM"/>
</dbReference>
<keyword evidence="5" id="KW-0408">Iron</keyword>
<evidence type="ECO:0000256" key="3">
    <source>
        <dbReference type="ARBA" id="ARBA00022691"/>
    </source>
</evidence>
<keyword evidence="2" id="KW-0004">4Fe-4S</keyword>
<comment type="caution">
    <text evidence="8">The sequence shown here is derived from an EMBL/GenBank/DDBJ whole genome shotgun (WGS) entry which is preliminary data.</text>
</comment>
<dbReference type="GO" id="GO:0005737">
    <property type="term" value="C:cytoplasm"/>
    <property type="evidence" value="ECO:0007669"/>
    <property type="project" value="TreeGrafter"/>
</dbReference>
<dbReference type="InterPro" id="IPR058240">
    <property type="entry name" value="rSAM_sf"/>
</dbReference>
<dbReference type="AlphaFoldDB" id="E5Y5R7"/>
<dbReference type="InterPro" id="IPR032432">
    <property type="entry name" value="Radical_SAM_C"/>
</dbReference>
<dbReference type="STRING" id="563192.HMPREF0179_01530"/>
<accession>E5Y5R7</accession>
<feature type="domain" description="Radical SAM core" evidence="7">
    <location>
        <begin position="1"/>
        <end position="189"/>
    </location>
</feature>
<dbReference type="OrthoDB" id="9815044at2"/>
<dbReference type="GO" id="GO:0046872">
    <property type="term" value="F:metal ion binding"/>
    <property type="evidence" value="ECO:0007669"/>
    <property type="project" value="UniProtKB-KW"/>
</dbReference>
<dbReference type="HOGENOM" id="CLU_057482_1_0_7"/>
<sequence length="291" mass="32564">MERTASRPIELAFYGGTFTALPERLQMECLALAMQAKEKGIVCRVRCSTRPDALRPDRLQALRHAGLDLVELGIQSFHTEALLDAQRGYNGDRAREGCRLIKESGLKLGIQLLPGMPGSTPQRFSEDVEEALAFSPSCLRFYPCLVVDGTPLAERWRMGQYAPWELDTTITTLGKALASAWARRIPVIRLSLAPERELDESVLAGPRHPALGNIIQSEALFETVRSHFALNGFLPPDELFFPQYCQGFFSGHKGSLLPRWEKLGIQPSSIQWVEGEYASLRWNKPLEEVLS</sequence>
<evidence type="ECO:0000313" key="8">
    <source>
        <dbReference type="EMBL" id="EFV44629.2"/>
    </source>
</evidence>
<dbReference type="SMART" id="SM00729">
    <property type="entry name" value="Elp3"/>
    <property type="match status" value="1"/>
</dbReference>
<dbReference type="PROSITE" id="PS51918">
    <property type="entry name" value="RADICAL_SAM"/>
    <property type="match status" value="1"/>
</dbReference>
<evidence type="ECO:0000256" key="2">
    <source>
        <dbReference type="ARBA" id="ARBA00022485"/>
    </source>
</evidence>
<dbReference type="SUPFAM" id="SSF102114">
    <property type="entry name" value="Radical SAM enzymes"/>
    <property type="match status" value="1"/>
</dbReference>
<keyword evidence="4" id="KW-0479">Metal-binding</keyword>
<dbReference type="PANTHER" id="PTHR11135:SF0">
    <property type="entry name" value="ELONGATOR COMPLEX PROTEIN 3"/>
    <property type="match status" value="1"/>
</dbReference>